<accession>A0AA88DXZ0</accession>
<dbReference type="PANTHER" id="PTHR33306">
    <property type="entry name" value="EXPRESSED PROTEIN-RELATED-RELATED"/>
    <property type="match status" value="1"/>
</dbReference>
<keyword evidence="1" id="KW-1133">Transmembrane helix</keyword>
<keyword evidence="1" id="KW-0472">Membrane</keyword>
<protein>
    <recommendedName>
        <fullName evidence="4">Transmembrane protein</fullName>
    </recommendedName>
</protein>
<keyword evidence="1" id="KW-0812">Transmembrane</keyword>
<reference evidence="2" key="1">
    <citation type="submission" date="2023-07" db="EMBL/GenBank/DDBJ databases">
        <title>draft genome sequence of fig (Ficus carica).</title>
        <authorList>
            <person name="Takahashi T."/>
            <person name="Nishimura K."/>
        </authorList>
    </citation>
    <scope>NUCLEOTIDE SEQUENCE</scope>
</reference>
<dbReference type="PANTHER" id="PTHR33306:SF5">
    <property type="entry name" value="OXIDOREDUCTASE_TRANSITION METAL ION-BINDING PROTEIN"/>
    <property type="match status" value="1"/>
</dbReference>
<evidence type="ECO:0000313" key="3">
    <source>
        <dbReference type="Proteomes" id="UP001187192"/>
    </source>
</evidence>
<name>A0AA88DXZ0_FICCA</name>
<dbReference type="AlphaFoldDB" id="A0AA88DXZ0"/>
<sequence>MAGNDDNHAYKPETTCPVHLWFFLCILLMFLGLSWHANYEPILESAFDNMKLLLILSPLVILLVIHWHSAFDYRRGGGGLSAFLSSGDGYRDFRSGGGGGGGGTPWGVGLLLVFVFFMISYHSTFREKWFPLFSRN</sequence>
<feature type="transmembrane region" description="Helical" evidence="1">
    <location>
        <begin position="20"/>
        <end position="39"/>
    </location>
</feature>
<feature type="transmembrane region" description="Helical" evidence="1">
    <location>
        <begin position="106"/>
        <end position="125"/>
    </location>
</feature>
<gene>
    <name evidence="2" type="ORF">TIFTF001_033210</name>
</gene>
<feature type="transmembrane region" description="Helical" evidence="1">
    <location>
        <begin position="51"/>
        <end position="70"/>
    </location>
</feature>
<organism evidence="2 3">
    <name type="scientific">Ficus carica</name>
    <name type="common">Common fig</name>
    <dbReference type="NCBI Taxonomy" id="3494"/>
    <lineage>
        <taxon>Eukaryota</taxon>
        <taxon>Viridiplantae</taxon>
        <taxon>Streptophyta</taxon>
        <taxon>Embryophyta</taxon>
        <taxon>Tracheophyta</taxon>
        <taxon>Spermatophyta</taxon>
        <taxon>Magnoliopsida</taxon>
        <taxon>eudicotyledons</taxon>
        <taxon>Gunneridae</taxon>
        <taxon>Pentapetalae</taxon>
        <taxon>rosids</taxon>
        <taxon>fabids</taxon>
        <taxon>Rosales</taxon>
        <taxon>Moraceae</taxon>
        <taxon>Ficeae</taxon>
        <taxon>Ficus</taxon>
    </lineage>
</organism>
<evidence type="ECO:0000313" key="2">
    <source>
        <dbReference type="EMBL" id="GMN64137.1"/>
    </source>
</evidence>
<proteinExistence type="predicted"/>
<evidence type="ECO:0000256" key="1">
    <source>
        <dbReference type="SAM" id="Phobius"/>
    </source>
</evidence>
<dbReference type="EMBL" id="BTGU01000169">
    <property type="protein sequence ID" value="GMN64137.1"/>
    <property type="molecule type" value="Genomic_DNA"/>
</dbReference>
<comment type="caution">
    <text evidence="2">The sequence shown here is derived from an EMBL/GenBank/DDBJ whole genome shotgun (WGS) entry which is preliminary data.</text>
</comment>
<keyword evidence="3" id="KW-1185">Reference proteome</keyword>
<evidence type="ECO:0008006" key="4">
    <source>
        <dbReference type="Google" id="ProtNLM"/>
    </source>
</evidence>
<dbReference type="Proteomes" id="UP001187192">
    <property type="component" value="Unassembled WGS sequence"/>
</dbReference>